<evidence type="ECO:0000256" key="2">
    <source>
        <dbReference type="ARBA" id="ARBA00034247"/>
    </source>
</evidence>
<proteinExistence type="predicted"/>
<evidence type="ECO:0000259" key="4">
    <source>
        <dbReference type="PROSITE" id="PS50887"/>
    </source>
</evidence>
<dbReference type="NCBIfam" id="TIGR00254">
    <property type="entry name" value="GGDEF"/>
    <property type="match status" value="1"/>
</dbReference>
<feature type="transmembrane region" description="Helical" evidence="3">
    <location>
        <begin position="217"/>
        <end position="239"/>
    </location>
</feature>
<dbReference type="InterPro" id="IPR043128">
    <property type="entry name" value="Rev_trsase/Diguanyl_cyclase"/>
</dbReference>
<dbReference type="PANTHER" id="PTHR45138">
    <property type="entry name" value="REGULATORY COMPONENTS OF SENSORY TRANSDUCTION SYSTEM"/>
    <property type="match status" value="1"/>
</dbReference>
<comment type="catalytic activity">
    <reaction evidence="2">
        <text>2 GTP = 3',3'-c-di-GMP + 2 diphosphate</text>
        <dbReference type="Rhea" id="RHEA:24898"/>
        <dbReference type="ChEBI" id="CHEBI:33019"/>
        <dbReference type="ChEBI" id="CHEBI:37565"/>
        <dbReference type="ChEBI" id="CHEBI:58805"/>
        <dbReference type="EC" id="2.7.7.65"/>
    </reaction>
</comment>
<dbReference type="SMART" id="SM00267">
    <property type="entry name" value="GGDEF"/>
    <property type="match status" value="1"/>
</dbReference>
<keyword evidence="3" id="KW-1133">Transmembrane helix</keyword>
<accession>A0ABT2FQ41</accession>
<dbReference type="InterPro" id="IPR050469">
    <property type="entry name" value="Diguanylate_Cyclase"/>
</dbReference>
<name>A0ABT2FQ41_9GAMM</name>
<evidence type="ECO:0000256" key="3">
    <source>
        <dbReference type="SAM" id="Phobius"/>
    </source>
</evidence>
<keyword evidence="3" id="KW-0472">Membrane</keyword>
<dbReference type="Gene3D" id="3.30.70.270">
    <property type="match status" value="1"/>
</dbReference>
<evidence type="ECO:0000313" key="6">
    <source>
        <dbReference type="Proteomes" id="UP001201549"/>
    </source>
</evidence>
<dbReference type="RefSeq" id="WP_238898272.1">
    <property type="nucleotide sequence ID" value="NZ_JAKOGG010000021.1"/>
</dbReference>
<dbReference type="Pfam" id="PF00990">
    <property type="entry name" value="GGDEF"/>
    <property type="match status" value="1"/>
</dbReference>
<dbReference type="Proteomes" id="UP001201549">
    <property type="component" value="Unassembled WGS sequence"/>
</dbReference>
<keyword evidence="3" id="KW-0812">Transmembrane</keyword>
<dbReference type="EC" id="2.7.7.65" evidence="1"/>
<organism evidence="5 6">
    <name type="scientific">Shewanella electrica</name>
    <dbReference type="NCBI Taxonomy" id="515560"/>
    <lineage>
        <taxon>Bacteria</taxon>
        <taxon>Pseudomonadati</taxon>
        <taxon>Pseudomonadota</taxon>
        <taxon>Gammaproteobacteria</taxon>
        <taxon>Alteromonadales</taxon>
        <taxon>Shewanellaceae</taxon>
        <taxon>Shewanella</taxon>
    </lineage>
</organism>
<dbReference type="PANTHER" id="PTHR45138:SF9">
    <property type="entry name" value="DIGUANYLATE CYCLASE DGCM-RELATED"/>
    <property type="match status" value="1"/>
</dbReference>
<keyword evidence="6" id="KW-1185">Reference proteome</keyword>
<gene>
    <name evidence="5" type="ORF">L9G74_18610</name>
</gene>
<reference evidence="6" key="2">
    <citation type="submission" date="2023-07" db="EMBL/GenBank/DDBJ databases">
        <title>Shewanella mangrovi sp. nov., an acetaldehyde- degrading bacterium isolated from mangrove sediment.</title>
        <authorList>
            <person name="Liu Y."/>
        </authorList>
    </citation>
    <scope>NUCLEOTIDE SEQUENCE [LARGE SCALE GENOMIC DNA]</scope>
    <source>
        <strain evidence="6">C32</strain>
    </source>
</reference>
<dbReference type="SUPFAM" id="SSF55073">
    <property type="entry name" value="Nucleotide cyclase"/>
    <property type="match status" value="1"/>
</dbReference>
<dbReference type="CDD" id="cd01949">
    <property type="entry name" value="GGDEF"/>
    <property type="match status" value="1"/>
</dbReference>
<dbReference type="PROSITE" id="PS50887">
    <property type="entry name" value="GGDEF"/>
    <property type="match status" value="1"/>
</dbReference>
<dbReference type="InterPro" id="IPR029787">
    <property type="entry name" value="Nucleotide_cyclase"/>
</dbReference>
<evidence type="ECO:0000313" key="5">
    <source>
        <dbReference type="EMBL" id="MCS4558453.1"/>
    </source>
</evidence>
<sequence>MQQLILGKNKLLLLLVVFVVVLLLHITFYWQARADLKDTSTQLHKKVLIIQTLDILQFRDSVDVSINMNLDGYCSLIENSTRLRNEGQFDQLGNRDMVEHLCLNLLGLQTLRGAGLLDGFYIAYEFVERPDNEHLLMSSSSFPINFGNKEKYTEFLLKDPDFYFHNQGIVRKLYVKNSMLPEFTPGPKFNPFYLSATPVEDDTYISDYLDQLSQRKLTYSVITVSVYLLPILLLIVALWRVQANALSQRYWRRAALQHVRASGFATFAFDQDSVNLGYCSDFDAHEAKLTCYTERGIVCEPYAEDLRFIKVTQQRHEAVYRLLGAQKGQNAEFRVGVRDEKLFDLIQFYEGNYTRDSLTGLHNRTALNNVVKQYSNSDSQFLMALIDLDHFKRLNDTYGHEFGDTVLVHTANYLKSNFKHNKDDLLLRVGGEEFLVMVKVTDEHADVTALAQILETRLLGFNQQAISLSGGISLWRCQDESFDTAFKRADELLYQSKEHGRKQLTIEAGLNQAATEA</sequence>
<feature type="transmembrane region" description="Helical" evidence="3">
    <location>
        <begin position="12"/>
        <end position="30"/>
    </location>
</feature>
<feature type="domain" description="GGDEF" evidence="4">
    <location>
        <begin position="379"/>
        <end position="509"/>
    </location>
</feature>
<protein>
    <recommendedName>
        <fullName evidence="1">diguanylate cyclase</fullName>
        <ecNumber evidence="1">2.7.7.65</ecNumber>
    </recommendedName>
</protein>
<dbReference type="EMBL" id="JAKOGG010000021">
    <property type="protein sequence ID" value="MCS4558453.1"/>
    <property type="molecule type" value="Genomic_DNA"/>
</dbReference>
<reference evidence="5 6" key="1">
    <citation type="submission" date="2022-02" db="EMBL/GenBank/DDBJ databases">
        <authorList>
            <person name="Zhuang L."/>
        </authorList>
    </citation>
    <scope>NUCLEOTIDE SEQUENCE [LARGE SCALE GENOMIC DNA]</scope>
    <source>
        <strain evidence="5 6">C32</strain>
    </source>
</reference>
<evidence type="ECO:0000256" key="1">
    <source>
        <dbReference type="ARBA" id="ARBA00012528"/>
    </source>
</evidence>
<dbReference type="InterPro" id="IPR000160">
    <property type="entry name" value="GGDEF_dom"/>
</dbReference>
<comment type="caution">
    <text evidence="5">The sequence shown here is derived from an EMBL/GenBank/DDBJ whole genome shotgun (WGS) entry which is preliminary data.</text>
</comment>